<evidence type="ECO:0000256" key="2">
    <source>
        <dbReference type="ARBA" id="ARBA00004642"/>
    </source>
</evidence>
<evidence type="ECO:0000256" key="7">
    <source>
        <dbReference type="ARBA" id="ARBA00023186"/>
    </source>
</evidence>
<dbReference type="InterPro" id="IPR011704">
    <property type="entry name" value="ATPase_dyneun-rel_AAA"/>
</dbReference>
<evidence type="ECO:0000259" key="11">
    <source>
        <dbReference type="Pfam" id="PF17867"/>
    </source>
</evidence>
<dbReference type="SUPFAM" id="SSF52540">
    <property type="entry name" value="P-loop containing nucleoside triphosphate hydrolases"/>
    <property type="match status" value="2"/>
</dbReference>
<evidence type="ECO:0000259" key="10">
    <source>
        <dbReference type="Pfam" id="PF17865"/>
    </source>
</evidence>
<keyword evidence="7" id="KW-0143">Chaperone</keyword>
<evidence type="ECO:0000256" key="3">
    <source>
        <dbReference type="ARBA" id="ARBA00007188"/>
    </source>
</evidence>
<evidence type="ECO:0000259" key="9">
    <source>
        <dbReference type="Pfam" id="PF07728"/>
    </source>
</evidence>
<gene>
    <name evidence="12" type="ORF">ROZALSC1DRAFT_15898</name>
</gene>
<dbReference type="GO" id="GO:0000055">
    <property type="term" value="P:ribosomal large subunit export from nucleus"/>
    <property type="evidence" value="ECO:0007669"/>
    <property type="project" value="TreeGrafter"/>
</dbReference>
<dbReference type="Pfam" id="PF17865">
    <property type="entry name" value="AAA_lid_5"/>
    <property type="match status" value="1"/>
</dbReference>
<dbReference type="Pfam" id="PF17867">
    <property type="entry name" value="AAA_lid_7"/>
    <property type="match status" value="1"/>
</dbReference>
<keyword evidence="6" id="KW-0067">ATP-binding</keyword>
<dbReference type="InterPro" id="IPR040848">
    <property type="entry name" value="AAA_lid_7"/>
</dbReference>
<feature type="domain" description="ATPase dynein-related AAA" evidence="9">
    <location>
        <begin position="10"/>
        <end position="94"/>
    </location>
</feature>
<comment type="similarity">
    <text evidence="3">Belongs to the midasin family.</text>
</comment>
<feature type="domain" description="Midasin AAA lid" evidence="10">
    <location>
        <begin position="108"/>
        <end position="208"/>
    </location>
</feature>
<dbReference type="Pfam" id="PF07728">
    <property type="entry name" value="AAA_5"/>
    <property type="match status" value="2"/>
</dbReference>
<dbReference type="InterPro" id="IPR041190">
    <property type="entry name" value="Midasin_AAA_lid_5"/>
</dbReference>
<proteinExistence type="inferred from homology"/>
<keyword evidence="8" id="KW-0539">Nucleus</keyword>
<organism evidence="12 13">
    <name type="scientific">Rozella allomycis (strain CSF55)</name>
    <dbReference type="NCBI Taxonomy" id="988480"/>
    <lineage>
        <taxon>Eukaryota</taxon>
        <taxon>Fungi</taxon>
        <taxon>Fungi incertae sedis</taxon>
        <taxon>Cryptomycota</taxon>
        <taxon>Cryptomycota incertae sedis</taxon>
        <taxon>Rozella</taxon>
    </lineage>
</organism>
<dbReference type="GO" id="GO:0005730">
    <property type="term" value="C:nucleolus"/>
    <property type="evidence" value="ECO:0007669"/>
    <property type="project" value="UniProtKB-SubCell"/>
</dbReference>
<keyword evidence="12" id="KW-0378">Hydrolase</keyword>
<evidence type="ECO:0000256" key="8">
    <source>
        <dbReference type="ARBA" id="ARBA00023242"/>
    </source>
</evidence>
<feature type="domain" description="Midasin AAA lid" evidence="11">
    <location>
        <begin position="419"/>
        <end position="512"/>
    </location>
</feature>
<dbReference type="GO" id="GO:0000027">
    <property type="term" value="P:ribosomal large subunit assembly"/>
    <property type="evidence" value="ECO:0007669"/>
    <property type="project" value="TreeGrafter"/>
</dbReference>
<comment type="subcellular location">
    <subcellularLocation>
        <location evidence="1">Nucleus</location>
        <location evidence="1">Nucleolus</location>
    </subcellularLocation>
    <subcellularLocation>
        <location evidence="2">Nucleus</location>
        <location evidence="2">Nucleoplasm</location>
    </subcellularLocation>
</comment>
<dbReference type="Gene3D" id="3.40.50.300">
    <property type="entry name" value="P-loop containing nucleotide triphosphate hydrolases"/>
    <property type="match status" value="2"/>
</dbReference>
<dbReference type="AlphaFoldDB" id="A0A4V1IZE9"/>
<evidence type="ECO:0000313" key="13">
    <source>
        <dbReference type="Proteomes" id="UP000281549"/>
    </source>
</evidence>
<dbReference type="FunFam" id="3.40.50.300:FF:000142">
    <property type="entry name" value="Midasin"/>
    <property type="match status" value="1"/>
</dbReference>
<evidence type="ECO:0000256" key="4">
    <source>
        <dbReference type="ARBA" id="ARBA00017143"/>
    </source>
</evidence>
<dbReference type="PANTHER" id="PTHR48103">
    <property type="entry name" value="MIDASIN-RELATED"/>
    <property type="match status" value="1"/>
</dbReference>
<evidence type="ECO:0000256" key="5">
    <source>
        <dbReference type="ARBA" id="ARBA00022741"/>
    </source>
</evidence>
<dbReference type="InterPro" id="IPR027417">
    <property type="entry name" value="P-loop_NTPase"/>
</dbReference>
<dbReference type="GO" id="GO:0005524">
    <property type="term" value="F:ATP binding"/>
    <property type="evidence" value="ECO:0007669"/>
    <property type="project" value="UniProtKB-KW"/>
</dbReference>
<evidence type="ECO:0000256" key="1">
    <source>
        <dbReference type="ARBA" id="ARBA00004604"/>
    </source>
</evidence>
<dbReference type="GO" id="GO:0005654">
    <property type="term" value="C:nucleoplasm"/>
    <property type="evidence" value="ECO:0007669"/>
    <property type="project" value="UniProtKB-SubCell"/>
</dbReference>
<keyword evidence="5" id="KW-0547">Nucleotide-binding</keyword>
<dbReference type="GO" id="GO:0030687">
    <property type="term" value="C:preribosome, large subunit precursor"/>
    <property type="evidence" value="ECO:0007669"/>
    <property type="project" value="TreeGrafter"/>
</dbReference>
<dbReference type="EMBL" id="ML005666">
    <property type="protein sequence ID" value="RKP17819.1"/>
    <property type="molecule type" value="Genomic_DNA"/>
</dbReference>
<dbReference type="Proteomes" id="UP000281549">
    <property type="component" value="Unassembled WGS sequence"/>
</dbReference>
<dbReference type="GO" id="GO:0016887">
    <property type="term" value="F:ATP hydrolysis activity"/>
    <property type="evidence" value="ECO:0007669"/>
    <property type="project" value="InterPro"/>
</dbReference>
<accession>A0A4V1IZE9</accession>
<name>A0A4V1IZE9_ROZAC</name>
<evidence type="ECO:0000313" key="12">
    <source>
        <dbReference type="EMBL" id="RKP17819.1"/>
    </source>
</evidence>
<dbReference type="PANTHER" id="PTHR48103:SF2">
    <property type="entry name" value="MIDASIN"/>
    <property type="match status" value="1"/>
</dbReference>
<evidence type="ECO:0000256" key="6">
    <source>
        <dbReference type="ARBA" id="ARBA00022840"/>
    </source>
</evidence>
<sequence>MKKNALLFGFVEGALLKAIRQGQWVLLDEVNLASSETLQVLSGLLQDNKGSITLTERGDVEPIPRNENFRLFACMNPSNDIGKKDLPPALRSKFTEIFVDEIDCYKKDLEIIVGKYLNKFGHYEQWLLGSIVEFYYRVKKAPNLYDTDNKKPHFSMRTLTRALSFAISVNKNYPILKCVYEGICVSFTTQLNEESFKIMNEIINSTILLKRNISQCNIVKNDDESKCLIEGYLIDKGNFEIQEENNSFILTRSVKNNLKNLARAVQCKKYPILIQGPTSVGKSSIIKYLADLTGNKFVRINNHEHTDIQEYFGSYVNDSTGKLVYKQGILVEAVKNGYWIVLDELNLAPTEVLESLNRLLDDNREIFLPETQETIKAHPNFILFATQNPPGMYGGRKTLSKAFRNRFLELHFDNIPSDEMEEILSKKCIVAPSYCKKMVLVYQELIDKRPKSKIFSGKHGFITLRDLFKWAERNPNSYQELAEIGYMLLAERIRDVDEKGIVKKVLEQVIKVEINEDDLYDLELIKRVSRVK</sequence>
<protein>
    <recommendedName>
        <fullName evidence="4">Midasin</fullName>
    </recommendedName>
</protein>
<feature type="domain" description="ATPase dynein-related AAA" evidence="9">
    <location>
        <begin position="272"/>
        <end position="407"/>
    </location>
</feature>
<reference evidence="13" key="1">
    <citation type="journal article" date="2018" name="Nat. Microbiol.">
        <title>Leveraging single-cell genomics to expand the fungal tree of life.</title>
        <authorList>
            <person name="Ahrendt S.R."/>
            <person name="Quandt C.A."/>
            <person name="Ciobanu D."/>
            <person name="Clum A."/>
            <person name="Salamov A."/>
            <person name="Andreopoulos B."/>
            <person name="Cheng J.F."/>
            <person name="Woyke T."/>
            <person name="Pelin A."/>
            <person name="Henrissat B."/>
            <person name="Reynolds N.K."/>
            <person name="Benny G.L."/>
            <person name="Smith M.E."/>
            <person name="James T.Y."/>
            <person name="Grigoriev I.V."/>
        </authorList>
    </citation>
    <scope>NUCLEOTIDE SEQUENCE [LARGE SCALE GENOMIC DNA]</scope>
    <source>
        <strain evidence="13">CSF55</strain>
    </source>
</reference>